<dbReference type="Gene3D" id="1.25.40.120">
    <property type="entry name" value="Protein prenylyltransferase"/>
    <property type="match status" value="2"/>
</dbReference>
<dbReference type="EC" id="2.5.1.60" evidence="6"/>
<evidence type="ECO:0000256" key="5">
    <source>
        <dbReference type="ARBA" id="ARBA00047658"/>
    </source>
</evidence>
<evidence type="ECO:0000313" key="8">
    <source>
        <dbReference type="Proteomes" id="UP001214638"/>
    </source>
</evidence>
<keyword evidence="3 6" id="KW-0808">Transferase</keyword>
<evidence type="ECO:0000256" key="4">
    <source>
        <dbReference type="ARBA" id="ARBA00022737"/>
    </source>
</evidence>
<dbReference type="Gene3D" id="3.80.10.10">
    <property type="entry name" value="Ribonuclease Inhibitor"/>
    <property type="match status" value="1"/>
</dbReference>
<keyword evidence="4" id="KW-0677">Repeat</keyword>
<dbReference type="GeneID" id="94335838"/>
<dbReference type="SUPFAM" id="SSF48439">
    <property type="entry name" value="Protein prenylyltransferase"/>
    <property type="match status" value="1"/>
</dbReference>
<gene>
    <name evidence="7" type="ORF">BdWA1_001540</name>
</gene>
<evidence type="ECO:0000256" key="1">
    <source>
        <dbReference type="ARBA" id="ARBA00006734"/>
    </source>
</evidence>
<dbReference type="PROSITE" id="PS51450">
    <property type="entry name" value="LRR"/>
    <property type="match status" value="1"/>
</dbReference>
<organism evidence="7 8">
    <name type="scientific">Babesia duncani</name>
    <dbReference type="NCBI Taxonomy" id="323732"/>
    <lineage>
        <taxon>Eukaryota</taxon>
        <taxon>Sar</taxon>
        <taxon>Alveolata</taxon>
        <taxon>Apicomplexa</taxon>
        <taxon>Aconoidasida</taxon>
        <taxon>Piroplasmida</taxon>
        <taxon>Babesiidae</taxon>
        <taxon>Babesia</taxon>
    </lineage>
</organism>
<dbReference type="Pfam" id="PF01239">
    <property type="entry name" value="PPTA"/>
    <property type="match status" value="3"/>
</dbReference>
<dbReference type="RefSeq" id="XP_067803140.1">
    <property type="nucleotide sequence ID" value="XM_067946576.1"/>
</dbReference>
<accession>A0AAD9UNQ8</accession>
<dbReference type="InterPro" id="IPR002088">
    <property type="entry name" value="Prenyl_trans_a"/>
</dbReference>
<reference evidence="7" key="1">
    <citation type="journal article" date="2023" name="Nat. Microbiol.">
        <title>Babesia duncani multi-omics identifies virulence factors and drug targets.</title>
        <authorList>
            <person name="Singh P."/>
            <person name="Lonardi S."/>
            <person name="Liang Q."/>
            <person name="Vydyam P."/>
            <person name="Khabirova E."/>
            <person name="Fang T."/>
            <person name="Gihaz S."/>
            <person name="Thekkiniath J."/>
            <person name="Munshi M."/>
            <person name="Abel S."/>
            <person name="Ciampossin L."/>
            <person name="Batugedara G."/>
            <person name="Gupta M."/>
            <person name="Lu X.M."/>
            <person name="Lenz T."/>
            <person name="Chakravarty S."/>
            <person name="Cornillot E."/>
            <person name="Hu Y."/>
            <person name="Ma W."/>
            <person name="Gonzalez L.M."/>
            <person name="Sanchez S."/>
            <person name="Estrada K."/>
            <person name="Sanchez-Flores A."/>
            <person name="Montero E."/>
            <person name="Harb O.S."/>
            <person name="Le Roch K.G."/>
            <person name="Mamoun C.B."/>
        </authorList>
    </citation>
    <scope>NUCLEOTIDE SEQUENCE</scope>
    <source>
        <strain evidence="7">WA1</strain>
    </source>
</reference>
<evidence type="ECO:0000313" key="7">
    <source>
        <dbReference type="EMBL" id="KAK2196298.1"/>
    </source>
</evidence>
<evidence type="ECO:0000256" key="3">
    <source>
        <dbReference type="ARBA" id="ARBA00022679"/>
    </source>
</evidence>
<dbReference type="SUPFAM" id="SSF52047">
    <property type="entry name" value="RNI-like"/>
    <property type="match status" value="1"/>
</dbReference>
<keyword evidence="2 6" id="KW-0637">Prenyltransferase</keyword>
<comment type="caution">
    <text evidence="7">The sequence shown here is derived from an EMBL/GenBank/DDBJ whole genome shotgun (WGS) entry which is preliminary data.</text>
</comment>
<dbReference type="KEGG" id="bdw:94335838"/>
<dbReference type="EMBL" id="JALLKP010000002">
    <property type="protein sequence ID" value="KAK2196298.1"/>
    <property type="molecule type" value="Genomic_DNA"/>
</dbReference>
<name>A0AAD9UNQ8_9APIC</name>
<protein>
    <recommendedName>
        <fullName evidence="6">Geranylgeranyl transferase type-2 subunit alpha</fullName>
        <ecNumber evidence="6">2.5.1.60</ecNumber>
    </recommendedName>
    <alternativeName>
        <fullName evidence="6">Geranylgeranyl transferase type II subunit alpha</fullName>
    </alternativeName>
</protein>
<comment type="similarity">
    <text evidence="1 6">Belongs to the protein prenyltransferase subunit alpha family.</text>
</comment>
<dbReference type="AlphaFoldDB" id="A0AAD9UNQ8"/>
<dbReference type="PANTHER" id="PTHR11129">
    <property type="entry name" value="PROTEIN FARNESYLTRANSFERASE ALPHA SUBUNIT/RAB GERANYLGERANYL TRANSFERASE ALPHA SUBUNIT"/>
    <property type="match status" value="1"/>
</dbReference>
<proteinExistence type="inferred from homology"/>
<comment type="function">
    <text evidence="6">Catalyzes the transfer of a geranyl-geranyl moiety from geranyl-geranyl pyrophosphate to cysteines occuring in specific C-terminal amino acid sequences.</text>
</comment>
<sequence>MHGLRQSNFYTTPEEKEKYNDKLKKGYELLDKFVDFVKHIEHNDDISEDQTFAEGKTNGEWMFELSNAIIEFMPEFGLSWNYRKRFLINKLKLDKNDGITRLMDERKFSEGILRTSPKSYAIWHHRLWLITVFMNIGMDNLNDILTVEFMLCIKLFKHDARNFHCWGYLNFIRHYMKALKDQTFAKMSLDKLCWSEFEKLIFDNFSNYSAWHQRSYLSSSFTSVHEELELLKQAIFTDPNDQTLWYYHDWLLYHRNALKYHLVNAHYDQDSCIFTFHFNKCILLDGQSAAFQESTPNLDSIESRLHYKSIDGVWIAENGHPFADASLKACETPQYVWHFIPRENSNYLNCRIKFDFCFKDHDGVYSDFYYHLLNNKHFYPNDRQSVTNLQSSLLKVSYEFEMESYGLVDLSRTNITMWYNDNTNWQKSDKYAKPLHLKSSNEFVSLGYGVDDKVLQEQLDMVEELIELESNTKHLLLARIKLLKTLGMDCDFVSMYKQLAELDPPRESYYHDLEKQTRIRRALETSGNGIDLSNLGLDKLTYTAMCPRFYLKAINLGNNLINDRTLIDFCIPYMYYLDELDLSGNQISDTRMLFTLLGSCRIKRLDVSRNNLQPLTKEKWPKCSNVCEIDISDTPLSDSLITNAIEANAGQRHWDTLGQFKVIFSKGLKNGENVSTWIPTLQNKDSVRVKLLLI</sequence>
<dbReference type="PROSITE" id="PS51147">
    <property type="entry name" value="PFTA"/>
    <property type="match status" value="2"/>
</dbReference>
<dbReference type="PANTHER" id="PTHR11129:SF2">
    <property type="entry name" value="GERANYLGERANYL TRANSFERASE TYPE-2 SUBUNIT ALPHA"/>
    <property type="match status" value="1"/>
</dbReference>
<dbReference type="Proteomes" id="UP001214638">
    <property type="component" value="Unassembled WGS sequence"/>
</dbReference>
<dbReference type="GO" id="GO:0004663">
    <property type="term" value="F:Rab geranylgeranyltransferase activity"/>
    <property type="evidence" value="ECO:0007669"/>
    <property type="project" value="UniProtKB-UniRule"/>
</dbReference>
<evidence type="ECO:0000256" key="6">
    <source>
        <dbReference type="RuleBase" id="RU367120"/>
    </source>
</evidence>
<comment type="catalytic activity">
    <reaction evidence="5 6">
        <text>geranylgeranyl diphosphate + L-cysteinyl-[protein] = S-geranylgeranyl-L-cysteinyl-[protein] + diphosphate</text>
        <dbReference type="Rhea" id="RHEA:21240"/>
        <dbReference type="Rhea" id="RHEA-COMP:10131"/>
        <dbReference type="Rhea" id="RHEA-COMP:11537"/>
        <dbReference type="ChEBI" id="CHEBI:29950"/>
        <dbReference type="ChEBI" id="CHEBI:33019"/>
        <dbReference type="ChEBI" id="CHEBI:57533"/>
        <dbReference type="ChEBI" id="CHEBI:86021"/>
        <dbReference type="EC" id="2.5.1.60"/>
    </reaction>
</comment>
<dbReference type="InterPro" id="IPR001611">
    <property type="entry name" value="Leu-rich_rpt"/>
</dbReference>
<dbReference type="GO" id="GO:0005968">
    <property type="term" value="C:Rab-protein geranylgeranyltransferase complex"/>
    <property type="evidence" value="ECO:0007669"/>
    <property type="project" value="TreeGrafter"/>
</dbReference>
<keyword evidence="8" id="KW-1185">Reference proteome</keyword>
<dbReference type="GO" id="GO:0097354">
    <property type="term" value="P:prenylation"/>
    <property type="evidence" value="ECO:0007669"/>
    <property type="project" value="UniProtKB-UniRule"/>
</dbReference>
<evidence type="ECO:0000256" key="2">
    <source>
        <dbReference type="ARBA" id="ARBA00022602"/>
    </source>
</evidence>
<dbReference type="InterPro" id="IPR032675">
    <property type="entry name" value="LRR_dom_sf"/>
</dbReference>